<keyword evidence="5" id="KW-1185">Reference proteome</keyword>
<dbReference type="GO" id="GO:0046872">
    <property type="term" value="F:metal ion binding"/>
    <property type="evidence" value="ECO:0007669"/>
    <property type="project" value="UniProtKB-KW"/>
</dbReference>
<dbReference type="Gene3D" id="1.10.4080.10">
    <property type="entry name" value="ADP-ribosylation/Crystallin J1"/>
    <property type="match status" value="1"/>
</dbReference>
<evidence type="ECO:0008006" key="6">
    <source>
        <dbReference type="Google" id="ProtNLM"/>
    </source>
</evidence>
<evidence type="ECO:0000256" key="3">
    <source>
        <dbReference type="SAM" id="SignalP"/>
    </source>
</evidence>
<gene>
    <name evidence="4" type="ORF">WMY93_010928</name>
</gene>
<keyword evidence="2" id="KW-0460">Magnesium</keyword>
<keyword evidence="2" id="KW-0479">Metal-binding</keyword>
<accession>A0AAW0PJ44</accession>
<evidence type="ECO:0000256" key="1">
    <source>
        <dbReference type="ARBA" id="ARBA00010702"/>
    </source>
</evidence>
<dbReference type="PANTHER" id="PTHR16222:SF39">
    <property type="entry name" value="ADP-RIBOSYLARGININE HYDROLASE-RELATED"/>
    <property type="match status" value="1"/>
</dbReference>
<dbReference type="PANTHER" id="PTHR16222">
    <property type="entry name" value="ADP-RIBOSYLGLYCOHYDROLASE"/>
    <property type="match status" value="1"/>
</dbReference>
<proteinExistence type="inferred from homology"/>
<reference evidence="5" key="1">
    <citation type="submission" date="2024-04" db="EMBL/GenBank/DDBJ databases">
        <title>Salinicola lusitanus LLJ914,a marine bacterium isolated from the Okinawa Trough.</title>
        <authorList>
            <person name="Li J."/>
        </authorList>
    </citation>
    <scope>NUCLEOTIDE SEQUENCE [LARGE SCALE GENOMIC DNA]</scope>
</reference>
<evidence type="ECO:0000256" key="2">
    <source>
        <dbReference type="PIRSR" id="PIRSR605502-1"/>
    </source>
</evidence>
<comment type="similarity">
    <text evidence="1">Belongs to the ADP-ribosylglycohydrolase family.</text>
</comment>
<dbReference type="InterPro" id="IPR005502">
    <property type="entry name" value="Ribosyl_crysJ1"/>
</dbReference>
<feature type="signal peptide" evidence="3">
    <location>
        <begin position="1"/>
        <end position="20"/>
    </location>
</feature>
<feature type="binding site" evidence="2">
    <location>
        <position position="117"/>
    </location>
    <ligand>
        <name>Mg(2+)</name>
        <dbReference type="ChEBI" id="CHEBI:18420"/>
        <label>1</label>
    </ligand>
</feature>
<dbReference type="InterPro" id="IPR050792">
    <property type="entry name" value="ADP-ribosylglycohydrolase"/>
</dbReference>
<evidence type="ECO:0000313" key="5">
    <source>
        <dbReference type="Proteomes" id="UP001460270"/>
    </source>
</evidence>
<evidence type="ECO:0000313" key="4">
    <source>
        <dbReference type="EMBL" id="KAK7919644.1"/>
    </source>
</evidence>
<dbReference type="EMBL" id="JBBPFD010000007">
    <property type="protein sequence ID" value="KAK7919644.1"/>
    <property type="molecule type" value="Genomic_DNA"/>
</dbReference>
<keyword evidence="3" id="KW-0732">Signal</keyword>
<dbReference type="Pfam" id="PF03747">
    <property type="entry name" value="ADP_ribosyl_GH"/>
    <property type="match status" value="1"/>
</dbReference>
<comment type="cofactor">
    <cofactor evidence="2">
        <name>Mg(2+)</name>
        <dbReference type="ChEBI" id="CHEBI:18420"/>
    </cofactor>
    <text evidence="2">Binds 2 magnesium ions per subunit.</text>
</comment>
<dbReference type="Proteomes" id="UP001460270">
    <property type="component" value="Unassembled WGS sequence"/>
</dbReference>
<protein>
    <recommendedName>
        <fullName evidence="6">ADP-ribosylarginine hydrolase</fullName>
    </recommendedName>
</protein>
<name>A0AAW0PJ44_9GOBI</name>
<feature type="chain" id="PRO_5043631682" description="ADP-ribosylarginine hydrolase" evidence="3">
    <location>
        <begin position="21"/>
        <end position="218"/>
    </location>
</feature>
<dbReference type="AlphaFoldDB" id="A0AAW0PJ44"/>
<feature type="binding site" evidence="2">
    <location>
        <position position="115"/>
    </location>
    <ligand>
        <name>Mg(2+)</name>
        <dbReference type="ChEBI" id="CHEBI:18420"/>
        <label>1</label>
    </ligand>
</feature>
<dbReference type="SUPFAM" id="SSF101478">
    <property type="entry name" value="ADP-ribosylglycohydrolase"/>
    <property type="match status" value="1"/>
</dbReference>
<comment type="caution">
    <text evidence="4">The sequence shown here is derived from an EMBL/GenBank/DDBJ whole genome shotgun (WGS) entry which is preliminary data.</text>
</comment>
<feature type="binding site" evidence="2">
    <location>
        <position position="116"/>
    </location>
    <ligand>
        <name>Mg(2+)</name>
        <dbReference type="ChEBI" id="CHEBI:18420"/>
        <label>1</label>
    </ligand>
</feature>
<organism evidence="4 5">
    <name type="scientific">Mugilogobius chulae</name>
    <name type="common">yellowstripe goby</name>
    <dbReference type="NCBI Taxonomy" id="88201"/>
    <lineage>
        <taxon>Eukaryota</taxon>
        <taxon>Metazoa</taxon>
        <taxon>Chordata</taxon>
        <taxon>Craniata</taxon>
        <taxon>Vertebrata</taxon>
        <taxon>Euteleostomi</taxon>
        <taxon>Actinopterygii</taxon>
        <taxon>Neopterygii</taxon>
        <taxon>Teleostei</taxon>
        <taxon>Neoteleostei</taxon>
        <taxon>Acanthomorphata</taxon>
        <taxon>Gobiaria</taxon>
        <taxon>Gobiiformes</taxon>
        <taxon>Gobioidei</taxon>
        <taxon>Gobiidae</taxon>
        <taxon>Gobionellinae</taxon>
        <taxon>Mugilogobius</taxon>
    </lineage>
</organism>
<sequence>MGFVTWSFTILLFLILAVNGRPNKARIDPWTLFWKPHTCESAWTHSFDGMDCGISSPATVEHYKAAMLLSGVGDALGYKAGSWEFNFSGPEILKELKQLGGLKKIKANLPNWPLSDDTILHLATAEGLATGKEGEALLHEVAALYKKGMCDMSGRAPGGTTVNSVSHLKPGQEGGYRVPYSSRSGGCGAAMRAMCIGLRYPKPNSWKLWWQLPWRRAG</sequence>
<dbReference type="InterPro" id="IPR036705">
    <property type="entry name" value="Ribosyl_crysJ1_sf"/>
</dbReference>